<comment type="caution">
    <text evidence="1">The sequence shown here is derived from an EMBL/GenBank/DDBJ whole genome shotgun (WGS) entry which is preliminary data.</text>
</comment>
<protein>
    <submittedName>
        <fullName evidence="1">Uncharacterized protein</fullName>
    </submittedName>
</protein>
<keyword evidence="2" id="KW-1185">Reference proteome</keyword>
<evidence type="ECO:0000313" key="2">
    <source>
        <dbReference type="Proteomes" id="UP001163835"/>
    </source>
</evidence>
<reference evidence="1" key="1">
    <citation type="submission" date="2022-09" db="EMBL/GenBank/DDBJ databases">
        <title>A Global Phylogenomic Analysis of the Shiitake Genus Lentinula.</title>
        <authorList>
            <consortium name="DOE Joint Genome Institute"/>
            <person name="Sierra-Patev S."/>
            <person name="Min B."/>
            <person name="Naranjo-Ortiz M."/>
            <person name="Looney B."/>
            <person name="Konkel Z."/>
            <person name="Slot J.C."/>
            <person name="Sakamoto Y."/>
            <person name="Steenwyk J.L."/>
            <person name="Rokas A."/>
            <person name="Carro J."/>
            <person name="Camarero S."/>
            <person name="Ferreira P."/>
            <person name="Molpeceres G."/>
            <person name="Ruiz-Duenas F.J."/>
            <person name="Serrano A."/>
            <person name="Henrissat B."/>
            <person name="Drula E."/>
            <person name="Hughes K.W."/>
            <person name="Mata J.L."/>
            <person name="Ishikawa N.K."/>
            <person name="Vargas-Isla R."/>
            <person name="Ushijima S."/>
            <person name="Smith C.A."/>
            <person name="Ahrendt S."/>
            <person name="Andreopoulos W."/>
            <person name="He G."/>
            <person name="Labutti K."/>
            <person name="Lipzen A."/>
            <person name="Ng V."/>
            <person name="Riley R."/>
            <person name="Sandor L."/>
            <person name="Barry K."/>
            <person name="Martinez A.T."/>
            <person name="Xiao Y."/>
            <person name="Gibbons J.G."/>
            <person name="Terashima K."/>
            <person name="Grigoriev I.V."/>
            <person name="Hibbett D.S."/>
        </authorList>
    </citation>
    <scope>NUCLEOTIDE SEQUENCE</scope>
    <source>
        <strain evidence="1">TMI1499</strain>
    </source>
</reference>
<proteinExistence type="predicted"/>
<organism evidence="1 2">
    <name type="scientific">Lentinula aff. lateritia</name>
    <dbReference type="NCBI Taxonomy" id="2804960"/>
    <lineage>
        <taxon>Eukaryota</taxon>
        <taxon>Fungi</taxon>
        <taxon>Dikarya</taxon>
        <taxon>Basidiomycota</taxon>
        <taxon>Agaricomycotina</taxon>
        <taxon>Agaricomycetes</taxon>
        <taxon>Agaricomycetidae</taxon>
        <taxon>Agaricales</taxon>
        <taxon>Marasmiineae</taxon>
        <taxon>Omphalotaceae</taxon>
        <taxon>Lentinula</taxon>
    </lineage>
</organism>
<dbReference type="EMBL" id="MU796395">
    <property type="protein sequence ID" value="KAJ3804021.1"/>
    <property type="molecule type" value="Genomic_DNA"/>
</dbReference>
<accession>A0ACC1THW0</accession>
<name>A0ACC1THW0_9AGAR</name>
<gene>
    <name evidence="1" type="ORF">F5876DRAFT_83915</name>
</gene>
<dbReference type="Proteomes" id="UP001163835">
    <property type="component" value="Unassembled WGS sequence"/>
</dbReference>
<sequence>MEQSRDILVTLLRAGQQTGLIPMDHMFTISEVVDAAEQAGIISFPLVDDTFAPLQGFDCFVPEAQQTHQSINDLNLEDLLGNRASNEAIESHIEAQFIDPTALIFDTGEHSGIIHQAADPNAQDIFQAPCVGGVSVASGDIFVMPRPLATAPFLMSSCLVTTRTAPVSAIRSYNPHRPTSVPPQNIPVTIFSFLDTSNP</sequence>
<evidence type="ECO:0000313" key="1">
    <source>
        <dbReference type="EMBL" id="KAJ3804021.1"/>
    </source>
</evidence>